<dbReference type="OrthoDB" id="9808773at2"/>
<organism evidence="7 8">
    <name type="scientific">Novimethylophilus kurashikiensis</name>
    <dbReference type="NCBI Taxonomy" id="1825523"/>
    <lineage>
        <taxon>Bacteria</taxon>
        <taxon>Pseudomonadati</taxon>
        <taxon>Pseudomonadota</taxon>
        <taxon>Betaproteobacteria</taxon>
        <taxon>Nitrosomonadales</taxon>
        <taxon>Methylophilaceae</taxon>
        <taxon>Novimethylophilus</taxon>
    </lineage>
</organism>
<dbReference type="PIRSF" id="PIRSF003078">
    <property type="entry name" value="GidB"/>
    <property type="match status" value="1"/>
</dbReference>
<feature type="binding site" evidence="6">
    <location>
        <begin position="98"/>
        <end position="100"/>
    </location>
    <ligand>
        <name>S-adenosyl-L-methionine</name>
        <dbReference type="ChEBI" id="CHEBI:59789"/>
    </ligand>
</feature>
<comment type="similarity">
    <text evidence="6">Belongs to the methyltransferase superfamily. RNA methyltransferase RsmG family.</text>
</comment>
<dbReference type="AlphaFoldDB" id="A0A2R5FA17"/>
<feature type="binding site" evidence="6">
    <location>
        <position position="80"/>
    </location>
    <ligand>
        <name>S-adenosyl-L-methionine</name>
        <dbReference type="ChEBI" id="CHEBI:59789"/>
    </ligand>
</feature>
<comment type="function">
    <text evidence="6">Specifically methylates the N7 position of guanine in position 527 of 16S rRNA.</text>
</comment>
<dbReference type="GO" id="GO:0005829">
    <property type="term" value="C:cytosol"/>
    <property type="evidence" value="ECO:0007669"/>
    <property type="project" value="TreeGrafter"/>
</dbReference>
<dbReference type="HAMAP" id="MF_00074">
    <property type="entry name" value="16SrRNA_methyltr_G"/>
    <property type="match status" value="1"/>
</dbReference>
<evidence type="ECO:0000256" key="1">
    <source>
        <dbReference type="ARBA" id="ARBA00022490"/>
    </source>
</evidence>
<comment type="caution">
    <text evidence="7">The sequence shown here is derived from an EMBL/GenBank/DDBJ whole genome shotgun (WGS) entry which is preliminary data.</text>
</comment>
<evidence type="ECO:0000256" key="4">
    <source>
        <dbReference type="ARBA" id="ARBA00022679"/>
    </source>
</evidence>
<comment type="catalytic activity">
    <reaction evidence="6">
        <text>guanosine(527) in 16S rRNA + S-adenosyl-L-methionine = N(7)-methylguanosine(527) in 16S rRNA + S-adenosyl-L-homocysteine</text>
        <dbReference type="Rhea" id="RHEA:42732"/>
        <dbReference type="Rhea" id="RHEA-COMP:10209"/>
        <dbReference type="Rhea" id="RHEA-COMP:10210"/>
        <dbReference type="ChEBI" id="CHEBI:57856"/>
        <dbReference type="ChEBI" id="CHEBI:59789"/>
        <dbReference type="ChEBI" id="CHEBI:74269"/>
        <dbReference type="ChEBI" id="CHEBI:74480"/>
        <dbReference type="EC" id="2.1.1.170"/>
    </reaction>
</comment>
<protein>
    <recommendedName>
        <fullName evidence="6">Ribosomal RNA small subunit methyltransferase G</fullName>
        <ecNumber evidence="6">2.1.1.170</ecNumber>
    </recommendedName>
    <alternativeName>
        <fullName evidence="6">16S rRNA 7-methylguanosine methyltransferase</fullName>
        <shortName evidence="6">16S rRNA m7G methyltransferase</shortName>
    </alternativeName>
</protein>
<keyword evidence="5 6" id="KW-0949">S-adenosyl-L-methionine</keyword>
<evidence type="ECO:0000256" key="5">
    <source>
        <dbReference type="ARBA" id="ARBA00022691"/>
    </source>
</evidence>
<evidence type="ECO:0000313" key="7">
    <source>
        <dbReference type="EMBL" id="GBG13763.1"/>
    </source>
</evidence>
<proteinExistence type="inferred from homology"/>
<dbReference type="PANTHER" id="PTHR31760">
    <property type="entry name" value="S-ADENOSYL-L-METHIONINE-DEPENDENT METHYLTRANSFERASES SUPERFAMILY PROTEIN"/>
    <property type="match status" value="1"/>
</dbReference>
<dbReference type="InterPro" id="IPR003682">
    <property type="entry name" value="rRNA_ssu_MeTfrase_G"/>
</dbReference>
<dbReference type="Pfam" id="PF02527">
    <property type="entry name" value="GidB"/>
    <property type="match status" value="1"/>
</dbReference>
<keyword evidence="3 6" id="KW-0489">Methyltransferase</keyword>
<evidence type="ECO:0000256" key="6">
    <source>
        <dbReference type="HAMAP-Rule" id="MF_00074"/>
    </source>
</evidence>
<feature type="binding site" evidence="6">
    <location>
        <begin position="126"/>
        <end position="127"/>
    </location>
    <ligand>
        <name>S-adenosyl-L-methionine</name>
        <dbReference type="ChEBI" id="CHEBI:59789"/>
    </ligand>
</feature>
<name>A0A2R5FA17_9PROT</name>
<dbReference type="PANTHER" id="PTHR31760:SF0">
    <property type="entry name" value="S-ADENOSYL-L-METHIONINE-DEPENDENT METHYLTRANSFERASES SUPERFAMILY PROTEIN"/>
    <property type="match status" value="1"/>
</dbReference>
<sequence>MSQEQLLGDGLSALGLALSRETQEKLLEYLALISKWNKVHNLTAVRDPEEMVGLHLLDSLAVLPHLKCSTLLDVGSGAGLPGIPLALARPDLKVTILDSSHKKTTFQRQAKAELGISNLEVVCSRVEQFKPAQQFDCVISRAFSDIAEFLKLTAHLVEPDGHWLAMKGVYPYEELAQAGLENVEVVPLSVPGVEAHRHLVRIEAKK</sequence>
<comment type="subcellular location">
    <subcellularLocation>
        <location evidence="6">Cytoplasm</location>
    </subcellularLocation>
</comment>
<dbReference type="GO" id="GO:0070043">
    <property type="term" value="F:rRNA (guanine-N7-)-methyltransferase activity"/>
    <property type="evidence" value="ECO:0007669"/>
    <property type="project" value="UniProtKB-UniRule"/>
</dbReference>
<dbReference type="Gene3D" id="3.40.50.150">
    <property type="entry name" value="Vaccinia Virus protein VP39"/>
    <property type="match status" value="1"/>
</dbReference>
<reference evidence="7 8" key="1">
    <citation type="journal article" date="2018" name="Environ. Microbiol.">
        <title>Isolation and genomic characterization of Novimethylophilus kurashikiensis gen. nov. sp. nov., a new lanthanide-dependent methylotrophic species of Methylophilaceae.</title>
        <authorList>
            <person name="Lv H."/>
            <person name="Sahin N."/>
            <person name="Tani A."/>
        </authorList>
    </citation>
    <scope>NUCLEOTIDE SEQUENCE [LARGE SCALE GENOMIC DNA]</scope>
    <source>
        <strain evidence="7 8">La2-4</strain>
    </source>
</reference>
<keyword evidence="1 6" id="KW-0963">Cytoplasm</keyword>
<dbReference type="InterPro" id="IPR029063">
    <property type="entry name" value="SAM-dependent_MTases_sf"/>
</dbReference>
<accession>A0A2R5FA17</accession>
<gene>
    <name evidence="7" type="primary">gidB</name>
    <name evidence="6" type="synonym">rsmG</name>
    <name evidence="7" type="ORF">NMK_1314</name>
</gene>
<keyword evidence="4 6" id="KW-0808">Transferase</keyword>
<dbReference type="SUPFAM" id="SSF53335">
    <property type="entry name" value="S-adenosyl-L-methionine-dependent methyltransferases"/>
    <property type="match status" value="1"/>
</dbReference>
<dbReference type="Proteomes" id="UP000245081">
    <property type="component" value="Unassembled WGS sequence"/>
</dbReference>
<keyword evidence="8" id="KW-1185">Reference proteome</keyword>
<dbReference type="EC" id="2.1.1.170" evidence="6"/>
<evidence type="ECO:0000256" key="2">
    <source>
        <dbReference type="ARBA" id="ARBA00022552"/>
    </source>
</evidence>
<dbReference type="NCBIfam" id="TIGR00138">
    <property type="entry name" value="rsmG_gidB"/>
    <property type="match status" value="1"/>
</dbReference>
<evidence type="ECO:0000313" key="8">
    <source>
        <dbReference type="Proteomes" id="UP000245081"/>
    </source>
</evidence>
<dbReference type="CDD" id="cd02440">
    <property type="entry name" value="AdoMet_MTases"/>
    <property type="match status" value="1"/>
</dbReference>
<evidence type="ECO:0000256" key="3">
    <source>
        <dbReference type="ARBA" id="ARBA00022603"/>
    </source>
</evidence>
<feature type="binding site" evidence="6">
    <location>
        <position position="141"/>
    </location>
    <ligand>
        <name>S-adenosyl-L-methionine</name>
        <dbReference type="ChEBI" id="CHEBI:59789"/>
    </ligand>
</feature>
<dbReference type="EMBL" id="BDOQ01000003">
    <property type="protein sequence ID" value="GBG13763.1"/>
    <property type="molecule type" value="Genomic_DNA"/>
</dbReference>
<dbReference type="RefSeq" id="WP_109014931.1">
    <property type="nucleotide sequence ID" value="NZ_BDOQ01000003.1"/>
</dbReference>
<keyword evidence="2 6" id="KW-0698">rRNA processing</keyword>
<feature type="binding site" evidence="6">
    <location>
        <position position="75"/>
    </location>
    <ligand>
        <name>S-adenosyl-L-methionine</name>
        <dbReference type="ChEBI" id="CHEBI:59789"/>
    </ligand>
</feature>